<evidence type="ECO:0000313" key="1">
    <source>
        <dbReference type="EMBL" id="MPC76765.1"/>
    </source>
</evidence>
<accession>A0A5B7I3S0</accession>
<dbReference type="AlphaFoldDB" id="A0A5B7I3S0"/>
<dbReference type="EMBL" id="VSRR010044158">
    <property type="protein sequence ID" value="MPC76765.1"/>
    <property type="molecule type" value="Genomic_DNA"/>
</dbReference>
<dbReference type="Proteomes" id="UP000324222">
    <property type="component" value="Unassembled WGS sequence"/>
</dbReference>
<organism evidence="1 2">
    <name type="scientific">Portunus trituberculatus</name>
    <name type="common">Swimming crab</name>
    <name type="synonym">Neptunus trituberculatus</name>
    <dbReference type="NCBI Taxonomy" id="210409"/>
    <lineage>
        <taxon>Eukaryota</taxon>
        <taxon>Metazoa</taxon>
        <taxon>Ecdysozoa</taxon>
        <taxon>Arthropoda</taxon>
        <taxon>Crustacea</taxon>
        <taxon>Multicrustacea</taxon>
        <taxon>Malacostraca</taxon>
        <taxon>Eumalacostraca</taxon>
        <taxon>Eucarida</taxon>
        <taxon>Decapoda</taxon>
        <taxon>Pleocyemata</taxon>
        <taxon>Brachyura</taxon>
        <taxon>Eubrachyura</taxon>
        <taxon>Portunoidea</taxon>
        <taxon>Portunidae</taxon>
        <taxon>Portuninae</taxon>
        <taxon>Portunus</taxon>
    </lineage>
</organism>
<proteinExistence type="predicted"/>
<sequence length="67" mass="7664">MRFSRGEVVFHRLKIRTKATNVAEIDRLEVRPLPPLKKHIVTSFHSFSYILPAVPCLCNLTKTATNT</sequence>
<keyword evidence="2" id="KW-1185">Reference proteome</keyword>
<gene>
    <name evidence="1" type="ORF">E2C01_071196</name>
</gene>
<reference evidence="1 2" key="1">
    <citation type="submission" date="2019-05" db="EMBL/GenBank/DDBJ databases">
        <title>Another draft genome of Portunus trituberculatus and its Hox gene families provides insights of decapod evolution.</title>
        <authorList>
            <person name="Jeong J.-H."/>
            <person name="Song I."/>
            <person name="Kim S."/>
            <person name="Choi T."/>
            <person name="Kim D."/>
            <person name="Ryu S."/>
            <person name="Kim W."/>
        </authorList>
    </citation>
    <scope>NUCLEOTIDE SEQUENCE [LARGE SCALE GENOMIC DNA]</scope>
    <source>
        <tissue evidence="1">Muscle</tissue>
    </source>
</reference>
<comment type="caution">
    <text evidence="1">The sequence shown here is derived from an EMBL/GenBank/DDBJ whole genome shotgun (WGS) entry which is preliminary data.</text>
</comment>
<name>A0A5B7I3S0_PORTR</name>
<protein>
    <submittedName>
        <fullName evidence="1">Uncharacterized protein</fullName>
    </submittedName>
</protein>
<evidence type="ECO:0000313" key="2">
    <source>
        <dbReference type="Proteomes" id="UP000324222"/>
    </source>
</evidence>